<dbReference type="InterPro" id="IPR048125">
    <property type="entry name" value="CBS_CbpB"/>
</dbReference>
<dbReference type="Gene3D" id="3.10.580.10">
    <property type="entry name" value="CBS-domain"/>
    <property type="match status" value="1"/>
</dbReference>
<evidence type="ECO:0000256" key="1">
    <source>
        <dbReference type="ARBA" id="ARBA00023122"/>
    </source>
</evidence>
<evidence type="ECO:0000256" key="2">
    <source>
        <dbReference type="PROSITE-ProRule" id="PRU00703"/>
    </source>
</evidence>
<dbReference type="EMBL" id="LDYG01000021">
    <property type="protein sequence ID" value="KUP07627.1"/>
    <property type="molecule type" value="Genomic_DNA"/>
</dbReference>
<dbReference type="Pfam" id="PF00571">
    <property type="entry name" value="CBS"/>
    <property type="match status" value="2"/>
</dbReference>
<proteinExistence type="predicted"/>
<dbReference type="PROSITE" id="PS51371">
    <property type="entry name" value="CBS"/>
    <property type="match status" value="1"/>
</dbReference>
<evidence type="ECO:0000313" key="5">
    <source>
        <dbReference type="Proteomes" id="UP000074108"/>
    </source>
</evidence>
<protein>
    <submittedName>
        <fullName evidence="4">CBS domain-containing protein YkuL</fullName>
    </submittedName>
</protein>
<reference evidence="4 5" key="1">
    <citation type="journal article" date="2016" name="Front. Microbiol.">
        <title>Microevolution Analysis of Bacillus coahuilensis Unveils Differences in Phosphorus Acquisition Strategies and Their Regulation.</title>
        <authorList>
            <person name="Gomez-Lunar Z."/>
            <person name="Hernandez-Gonzalez I."/>
            <person name="Rodriguez-Torres M.D."/>
            <person name="Souza V."/>
            <person name="Olmedo-Alvarez G."/>
        </authorList>
    </citation>
    <scope>NUCLEOTIDE SEQUENCE [LARGE SCALE GENOMIC DNA]</scope>
    <source>
        <strain evidence="5">p1.1.43</strain>
    </source>
</reference>
<dbReference type="SMART" id="SM00116">
    <property type="entry name" value="CBS"/>
    <property type="match status" value="2"/>
</dbReference>
<comment type="caution">
    <text evidence="4">The sequence shown here is derived from an EMBL/GenBank/DDBJ whole genome shotgun (WGS) entry which is preliminary data.</text>
</comment>
<dbReference type="SUPFAM" id="SSF54631">
    <property type="entry name" value="CBS-domain pair"/>
    <property type="match status" value="1"/>
</dbReference>
<dbReference type="STRING" id="1150625.Q75_05210"/>
<dbReference type="Proteomes" id="UP000074108">
    <property type="component" value="Unassembled WGS sequence"/>
</dbReference>
<dbReference type="RefSeq" id="WP_059350645.1">
    <property type="nucleotide sequence ID" value="NZ_LDYG01000021.1"/>
</dbReference>
<dbReference type="CDD" id="cd04643">
    <property type="entry name" value="CBS_pair_bac"/>
    <property type="match status" value="1"/>
</dbReference>
<dbReference type="PANTHER" id="PTHR43080">
    <property type="entry name" value="CBS DOMAIN-CONTAINING PROTEIN CBSX3, MITOCHONDRIAL"/>
    <property type="match status" value="1"/>
</dbReference>
<keyword evidence="1 2" id="KW-0129">CBS domain</keyword>
<dbReference type="InterPro" id="IPR051257">
    <property type="entry name" value="Diverse_CBS-Domain"/>
</dbReference>
<accession>A0A147KAB7</accession>
<keyword evidence="5" id="KW-1185">Reference proteome</keyword>
<dbReference type="InterPro" id="IPR046342">
    <property type="entry name" value="CBS_dom_sf"/>
</dbReference>
<dbReference type="AlphaFoldDB" id="A0A147KAB7"/>
<organism evidence="4 5">
    <name type="scientific">Bacillus coahuilensis p1.1.43</name>
    <dbReference type="NCBI Taxonomy" id="1150625"/>
    <lineage>
        <taxon>Bacteria</taxon>
        <taxon>Bacillati</taxon>
        <taxon>Bacillota</taxon>
        <taxon>Bacilli</taxon>
        <taxon>Bacillales</taxon>
        <taxon>Bacillaceae</taxon>
        <taxon>Bacillus</taxon>
    </lineage>
</organism>
<dbReference type="PANTHER" id="PTHR43080:SF30">
    <property type="entry name" value="CYCLIC DI-AMP RECEPTOR B"/>
    <property type="match status" value="1"/>
</dbReference>
<dbReference type="NCBIfam" id="NF041630">
    <property type="entry name" value="CBS_CbpB"/>
    <property type="match status" value="1"/>
</dbReference>
<gene>
    <name evidence="4" type="ORF">Q75_05210</name>
</gene>
<sequence>MLTLENKESFQPEIKDLMISAEKVAHVQLGNTLEHALLVLTKSGYSAIPVLDPKYKLHGLISSSLITDSLLGIERIEFELLEKKKVEDAMKIDIATVTLQTKFVKALSLVVDHPFLCVVDQEQNFEGILTRRSVLKVLNRFVHTGEFK</sequence>
<evidence type="ECO:0000259" key="3">
    <source>
        <dbReference type="PROSITE" id="PS51371"/>
    </source>
</evidence>
<dbReference type="OrthoDB" id="2375431at2"/>
<dbReference type="PATRIC" id="fig|1150625.3.peg.1094"/>
<feature type="domain" description="CBS" evidence="3">
    <location>
        <begin position="18"/>
        <end position="78"/>
    </location>
</feature>
<evidence type="ECO:0000313" key="4">
    <source>
        <dbReference type="EMBL" id="KUP07627.1"/>
    </source>
</evidence>
<dbReference type="InterPro" id="IPR000644">
    <property type="entry name" value="CBS_dom"/>
</dbReference>
<name>A0A147KAB7_9BACI</name>